<organism evidence="1 2">
    <name type="scientific">Eumeta variegata</name>
    <name type="common">Bagworm moth</name>
    <name type="synonym">Eumeta japonica</name>
    <dbReference type="NCBI Taxonomy" id="151549"/>
    <lineage>
        <taxon>Eukaryota</taxon>
        <taxon>Metazoa</taxon>
        <taxon>Ecdysozoa</taxon>
        <taxon>Arthropoda</taxon>
        <taxon>Hexapoda</taxon>
        <taxon>Insecta</taxon>
        <taxon>Pterygota</taxon>
        <taxon>Neoptera</taxon>
        <taxon>Endopterygota</taxon>
        <taxon>Lepidoptera</taxon>
        <taxon>Glossata</taxon>
        <taxon>Ditrysia</taxon>
        <taxon>Tineoidea</taxon>
        <taxon>Psychidae</taxon>
        <taxon>Oiketicinae</taxon>
        <taxon>Eumeta</taxon>
    </lineage>
</organism>
<comment type="caution">
    <text evidence="1">The sequence shown here is derived from an EMBL/GenBank/DDBJ whole genome shotgun (WGS) entry which is preliminary data.</text>
</comment>
<dbReference type="EMBL" id="BGZK01002798">
    <property type="protein sequence ID" value="GBP96544.1"/>
    <property type="molecule type" value="Genomic_DNA"/>
</dbReference>
<keyword evidence="2" id="KW-1185">Reference proteome</keyword>
<sequence>MPRPPPRAAAAPLRAMKDSLQISADSSRDRAHRVSQQVLSLHTALPVHGDRPPHPPVPPRSQFCPLPTDLIYQLFKKKTPISQIPEASAVPRTQNGRRASILIADYSPRHGVRARSLRAPRRRGHGAPHQSIAHVPRLIFSERCDGGAVARDKMAAAVPGATFGRV</sequence>
<protein>
    <submittedName>
        <fullName evidence="1">Uncharacterized protein</fullName>
    </submittedName>
</protein>
<proteinExistence type="predicted"/>
<dbReference type="AlphaFoldDB" id="A0A4C2ABF9"/>
<name>A0A4C2ABF9_EUMVA</name>
<gene>
    <name evidence="1" type="ORF">EVAR_100195_1</name>
</gene>
<evidence type="ECO:0000313" key="2">
    <source>
        <dbReference type="Proteomes" id="UP000299102"/>
    </source>
</evidence>
<reference evidence="1 2" key="1">
    <citation type="journal article" date="2019" name="Commun. Biol.">
        <title>The bagworm genome reveals a unique fibroin gene that provides high tensile strength.</title>
        <authorList>
            <person name="Kono N."/>
            <person name="Nakamura H."/>
            <person name="Ohtoshi R."/>
            <person name="Tomita M."/>
            <person name="Numata K."/>
            <person name="Arakawa K."/>
        </authorList>
    </citation>
    <scope>NUCLEOTIDE SEQUENCE [LARGE SCALE GENOMIC DNA]</scope>
</reference>
<evidence type="ECO:0000313" key="1">
    <source>
        <dbReference type="EMBL" id="GBP96544.1"/>
    </source>
</evidence>
<dbReference type="Proteomes" id="UP000299102">
    <property type="component" value="Unassembled WGS sequence"/>
</dbReference>
<accession>A0A4C2ABF9</accession>